<evidence type="ECO:0000256" key="1">
    <source>
        <dbReference type="ARBA" id="ARBA00004571"/>
    </source>
</evidence>
<keyword evidence="2 11" id="KW-0813">Transport</keyword>
<dbReference type="STRING" id="354355.SAMN05660816_03821"/>
<evidence type="ECO:0000313" key="13">
    <source>
        <dbReference type="EMBL" id="OQP44882.1"/>
    </source>
</evidence>
<evidence type="ECO:0000256" key="3">
    <source>
        <dbReference type="ARBA" id="ARBA00022452"/>
    </source>
</evidence>
<dbReference type="InterPro" id="IPR023996">
    <property type="entry name" value="TonB-dep_OMP_SusC/RagA"/>
</dbReference>
<dbReference type="EMBL" id="LVXG01000034">
    <property type="protein sequence ID" value="OQP44882.1"/>
    <property type="molecule type" value="Genomic_DNA"/>
</dbReference>
<sequence>MGALPVIQASYVPGPLSISGKVLNDKEEPLEGVTVRVKDEPTATTTDVKGSFSIKCTDDAILVFSFVGYKTREIEVKGKRMPLSVVLNMNGNSLSDVVVVGYGTQGKREFTGSIATISEEKVRDMPVQSFDQALAGRAPGVNITQPNGVLNNAPVIRIRGINSISLSSYPLVVVDGIPINTGEVSASASVTNNPLGDINPSDIESISVLKDAASTSIYGSRAAAGVLLITTKKGKTGKAKVSYQGWVGVTKAIRLPELLNAEQYMEIKNEAVLNSKYLSGNGNNASVADALFFPTYKEDGSIVDTKWYDEVYQTAVSQNHTASVSGGSENTTYYFSMNYSNQDGFIKTNNFKRKAVRFNVNHKVTDWLSLTGNVSYNTSFNASPNTGSLTGNAFQITGIARLALLSSPNVYAKNPDGSYNVSTSNTLGMGNNKGVVSNFYNPLPLLDLDRYTSENDRIIGTFSATAKIVKGVEFKTSYAVDRLKVDNETFNNPLHGPGAPDKGSATNISSRYNSWDWINTLTYQEKFFGHHNLSLLAGYDVQKFDNSRWGATRTQLSDPFFTDFEGNYGRITPITTNMLTEKAYASVFSRISYDYDKKYFFTINFRRDGNSALGGNKKYGNFGGVSGGWSVSEEGFYKNLALSQIITNAKLRASWGRVGNGNLSNPYASLMLYNSNLYGNAPTWNFSQAGNPELGWETSQQTNVGIDLGLLKDRIQIEATWFKNNINGLILNAPQSPSRGIPGNAILQNVGSMYNRGFEFAVSATVIRRAKLTWNTSFNFSAIKNRVTELAGGNLDIVGTTSTAAETSNITRVGYSVGSLYGALTNGVNPANGQRIFINKNGDQVQYSQAVPSGSSRWTYLDGSVAPAITAEDFYILGNALPKWYGGFNNSFTYERFDLNIGITFSGGNYVQNGTKATLRDQRFWNNYTGVLDRWQKPGQVTDIPRLVYGDLLSNGNSWPISANVEKADFLKMKTISLGYKMPAKWFGNSGISGLRLYAQVLNVFIITQYTGSDPEISSNGNSNLTPGVDKNSAPQGRTFTFGVNVDF</sequence>
<dbReference type="InterPro" id="IPR036942">
    <property type="entry name" value="Beta-barrel_TonB_sf"/>
</dbReference>
<dbReference type="Gene3D" id="2.170.130.10">
    <property type="entry name" value="TonB-dependent receptor, plug domain"/>
    <property type="match status" value="1"/>
</dbReference>
<name>A0A1V9EFP2_9BACT</name>
<evidence type="ECO:0000256" key="11">
    <source>
        <dbReference type="PROSITE-ProRule" id="PRU01360"/>
    </source>
</evidence>
<dbReference type="SUPFAM" id="SSF49464">
    <property type="entry name" value="Carboxypeptidase regulatory domain-like"/>
    <property type="match status" value="1"/>
</dbReference>
<organism evidence="13 14">
    <name type="scientific">Niastella yeongjuensis</name>
    <dbReference type="NCBI Taxonomy" id="354355"/>
    <lineage>
        <taxon>Bacteria</taxon>
        <taxon>Pseudomonadati</taxon>
        <taxon>Bacteroidota</taxon>
        <taxon>Chitinophagia</taxon>
        <taxon>Chitinophagales</taxon>
        <taxon>Chitinophagaceae</taxon>
        <taxon>Niastella</taxon>
    </lineage>
</organism>
<dbReference type="Pfam" id="PF07715">
    <property type="entry name" value="Plug"/>
    <property type="match status" value="1"/>
</dbReference>
<dbReference type="GO" id="GO:0009279">
    <property type="term" value="C:cell outer membrane"/>
    <property type="evidence" value="ECO:0007669"/>
    <property type="project" value="UniProtKB-SubCell"/>
</dbReference>
<dbReference type="GO" id="GO:0006826">
    <property type="term" value="P:iron ion transport"/>
    <property type="evidence" value="ECO:0007669"/>
    <property type="project" value="UniProtKB-KW"/>
</dbReference>
<comment type="similarity">
    <text evidence="11">Belongs to the TonB-dependent receptor family.</text>
</comment>
<dbReference type="Gene3D" id="2.60.40.1120">
    <property type="entry name" value="Carboxypeptidase-like, regulatory domain"/>
    <property type="match status" value="1"/>
</dbReference>
<protein>
    <submittedName>
        <fullName evidence="13">SusC/RagA family TonB-linked outer membrane protein</fullName>
    </submittedName>
</protein>
<dbReference type="InterPro" id="IPR012910">
    <property type="entry name" value="Plug_dom"/>
</dbReference>
<evidence type="ECO:0000256" key="10">
    <source>
        <dbReference type="ARBA" id="ARBA00023237"/>
    </source>
</evidence>
<dbReference type="InterPro" id="IPR008969">
    <property type="entry name" value="CarboxyPept-like_regulatory"/>
</dbReference>
<keyword evidence="6" id="KW-0408">Iron</keyword>
<evidence type="ECO:0000313" key="14">
    <source>
        <dbReference type="Proteomes" id="UP000192610"/>
    </source>
</evidence>
<dbReference type="PROSITE" id="PS52016">
    <property type="entry name" value="TONB_DEPENDENT_REC_3"/>
    <property type="match status" value="1"/>
</dbReference>
<dbReference type="NCBIfam" id="TIGR04057">
    <property type="entry name" value="SusC_RagA_signa"/>
    <property type="match status" value="1"/>
</dbReference>
<dbReference type="InterPro" id="IPR037066">
    <property type="entry name" value="Plug_dom_sf"/>
</dbReference>
<comment type="caution">
    <text evidence="13">The sequence shown here is derived from an EMBL/GenBank/DDBJ whole genome shotgun (WGS) entry which is preliminary data.</text>
</comment>
<dbReference type="Gene3D" id="2.40.170.20">
    <property type="entry name" value="TonB-dependent receptor, beta-barrel domain"/>
    <property type="match status" value="1"/>
</dbReference>
<comment type="subcellular location">
    <subcellularLocation>
        <location evidence="1 11">Cell outer membrane</location>
        <topology evidence="1 11">Multi-pass membrane protein</topology>
    </subcellularLocation>
</comment>
<keyword evidence="4" id="KW-0410">Iron transport</keyword>
<dbReference type="PANTHER" id="PTHR32552:SF81">
    <property type="entry name" value="TONB-DEPENDENT OUTER MEMBRANE RECEPTOR"/>
    <property type="match status" value="1"/>
</dbReference>
<evidence type="ECO:0000256" key="6">
    <source>
        <dbReference type="ARBA" id="ARBA00023004"/>
    </source>
</evidence>
<keyword evidence="3 11" id="KW-1134">Transmembrane beta strand</keyword>
<gene>
    <name evidence="13" type="ORF">A4H97_08630</name>
</gene>
<dbReference type="SUPFAM" id="SSF56935">
    <property type="entry name" value="Porins"/>
    <property type="match status" value="1"/>
</dbReference>
<evidence type="ECO:0000256" key="9">
    <source>
        <dbReference type="ARBA" id="ARBA00023136"/>
    </source>
</evidence>
<keyword evidence="7" id="KW-0406">Ion transport</keyword>
<keyword evidence="14" id="KW-1185">Reference proteome</keyword>
<evidence type="ECO:0000256" key="7">
    <source>
        <dbReference type="ARBA" id="ARBA00023065"/>
    </source>
</evidence>
<dbReference type="InterPro" id="IPR023997">
    <property type="entry name" value="TonB-dep_OMP_SusC/RagA_CS"/>
</dbReference>
<keyword evidence="10 11" id="KW-0998">Cell outer membrane</keyword>
<dbReference type="NCBIfam" id="TIGR04056">
    <property type="entry name" value="OMP_RagA_SusC"/>
    <property type="match status" value="1"/>
</dbReference>
<feature type="domain" description="TonB-dependent receptor plug" evidence="12">
    <location>
        <begin position="107"/>
        <end position="226"/>
    </location>
</feature>
<evidence type="ECO:0000256" key="5">
    <source>
        <dbReference type="ARBA" id="ARBA00022692"/>
    </source>
</evidence>
<reference evidence="14" key="1">
    <citation type="submission" date="2016-04" db="EMBL/GenBank/DDBJ databases">
        <authorList>
            <person name="Chen L."/>
            <person name="Zhuang W."/>
            <person name="Wang G."/>
        </authorList>
    </citation>
    <scope>NUCLEOTIDE SEQUENCE [LARGE SCALE GENOMIC DNA]</scope>
    <source>
        <strain evidence="14">17621</strain>
    </source>
</reference>
<evidence type="ECO:0000259" key="12">
    <source>
        <dbReference type="Pfam" id="PF07715"/>
    </source>
</evidence>
<proteinExistence type="inferred from homology"/>
<evidence type="ECO:0000256" key="2">
    <source>
        <dbReference type="ARBA" id="ARBA00022448"/>
    </source>
</evidence>
<keyword evidence="8" id="KW-0798">TonB box</keyword>
<evidence type="ECO:0000256" key="8">
    <source>
        <dbReference type="ARBA" id="ARBA00023077"/>
    </source>
</evidence>
<dbReference type="Pfam" id="PF13715">
    <property type="entry name" value="CarbopepD_reg_2"/>
    <property type="match status" value="1"/>
</dbReference>
<dbReference type="Proteomes" id="UP000192610">
    <property type="component" value="Unassembled WGS sequence"/>
</dbReference>
<accession>A0A1V9EFP2</accession>
<dbReference type="InterPro" id="IPR039426">
    <property type="entry name" value="TonB-dep_rcpt-like"/>
</dbReference>
<evidence type="ECO:0000256" key="4">
    <source>
        <dbReference type="ARBA" id="ARBA00022496"/>
    </source>
</evidence>
<dbReference type="PANTHER" id="PTHR32552">
    <property type="entry name" value="FERRICHROME IRON RECEPTOR-RELATED"/>
    <property type="match status" value="1"/>
</dbReference>
<keyword evidence="5 11" id="KW-0812">Transmembrane</keyword>
<dbReference type="AlphaFoldDB" id="A0A1V9EFP2"/>
<keyword evidence="9 11" id="KW-0472">Membrane</keyword>